<evidence type="ECO:0000313" key="4">
    <source>
        <dbReference type="Proteomes" id="UP001500058"/>
    </source>
</evidence>
<gene>
    <name evidence="3" type="ORF">GCM10010420_15130</name>
</gene>
<dbReference type="InterPro" id="IPR001602">
    <property type="entry name" value="UPF0047_YjbQ-like"/>
</dbReference>
<comment type="caution">
    <text evidence="3">The sequence shown here is derived from an EMBL/GenBank/DDBJ whole genome shotgun (WGS) entry which is preliminary data.</text>
</comment>
<reference evidence="3 4" key="1">
    <citation type="journal article" date="2019" name="Int. J. Syst. Evol. Microbiol.">
        <title>The Global Catalogue of Microorganisms (GCM) 10K type strain sequencing project: providing services to taxonomists for standard genome sequencing and annotation.</title>
        <authorList>
            <consortium name="The Broad Institute Genomics Platform"/>
            <consortium name="The Broad Institute Genome Sequencing Center for Infectious Disease"/>
            <person name="Wu L."/>
            <person name="Ma J."/>
        </authorList>
    </citation>
    <scope>NUCLEOTIDE SEQUENCE [LARGE SCALE GENOMIC DNA]</scope>
    <source>
        <strain evidence="3 4">JCM 6921</strain>
    </source>
</reference>
<dbReference type="RefSeq" id="WP_344630075.1">
    <property type="nucleotide sequence ID" value="NZ_BAAATJ010000004.1"/>
</dbReference>
<name>A0ABN3I0F9_9ACTN</name>
<dbReference type="Gene3D" id="2.60.120.460">
    <property type="entry name" value="YjbQ-like"/>
    <property type="match status" value="1"/>
</dbReference>
<dbReference type="PANTHER" id="PTHR30615:SF8">
    <property type="entry name" value="UPF0047 PROTEIN C4A8.02C"/>
    <property type="match status" value="1"/>
</dbReference>
<evidence type="ECO:0008006" key="5">
    <source>
        <dbReference type="Google" id="ProtNLM"/>
    </source>
</evidence>
<feature type="region of interest" description="Disordered" evidence="2">
    <location>
        <begin position="137"/>
        <end position="156"/>
    </location>
</feature>
<keyword evidence="4" id="KW-1185">Reference proteome</keyword>
<proteinExistence type="inferred from homology"/>
<evidence type="ECO:0000256" key="1">
    <source>
        <dbReference type="ARBA" id="ARBA00005534"/>
    </source>
</evidence>
<dbReference type="PANTHER" id="PTHR30615">
    <property type="entry name" value="UNCHARACTERIZED PROTEIN YJBQ-RELATED"/>
    <property type="match status" value="1"/>
</dbReference>
<dbReference type="Pfam" id="PF01894">
    <property type="entry name" value="YjbQ"/>
    <property type="match status" value="1"/>
</dbReference>
<dbReference type="Proteomes" id="UP001500058">
    <property type="component" value="Unassembled WGS sequence"/>
</dbReference>
<evidence type="ECO:0000256" key="2">
    <source>
        <dbReference type="SAM" id="MobiDB-lite"/>
    </source>
</evidence>
<dbReference type="InterPro" id="IPR035917">
    <property type="entry name" value="YjbQ-like_sf"/>
</dbReference>
<organism evidence="3 4">
    <name type="scientific">Streptomyces glaucosporus</name>
    <dbReference type="NCBI Taxonomy" id="284044"/>
    <lineage>
        <taxon>Bacteria</taxon>
        <taxon>Bacillati</taxon>
        <taxon>Actinomycetota</taxon>
        <taxon>Actinomycetes</taxon>
        <taxon>Kitasatosporales</taxon>
        <taxon>Streptomycetaceae</taxon>
        <taxon>Streptomyces</taxon>
    </lineage>
</organism>
<sequence length="156" mass="16821">MIELTVESTGLNSHYDLTDRIAAALQEHGTGDGLAGVFAHGSTIGLTVMRYEPGAVQDLLRTLERIAPESPADGGRYLHELTTADPNGFSHLKSSLLGTSLLVPFREGRLAMSPSHRVVLFDFDLKPATRRVFVDAPRTAAPAPAPETDTVKENSR</sequence>
<accession>A0ABN3I0F9</accession>
<protein>
    <recommendedName>
        <fullName evidence="5">YjbQ family protein</fullName>
    </recommendedName>
</protein>
<evidence type="ECO:0000313" key="3">
    <source>
        <dbReference type="EMBL" id="GAA2391792.1"/>
    </source>
</evidence>
<dbReference type="EMBL" id="BAAATJ010000004">
    <property type="protein sequence ID" value="GAA2391792.1"/>
    <property type="molecule type" value="Genomic_DNA"/>
</dbReference>
<comment type="similarity">
    <text evidence="1">Belongs to the UPF0047 family.</text>
</comment>
<dbReference type="SUPFAM" id="SSF111038">
    <property type="entry name" value="YjbQ-like"/>
    <property type="match status" value="1"/>
</dbReference>